<dbReference type="InterPro" id="IPR007197">
    <property type="entry name" value="rSAM"/>
</dbReference>
<dbReference type="SUPFAM" id="SSF102114">
    <property type="entry name" value="Radical SAM enzymes"/>
    <property type="match status" value="1"/>
</dbReference>
<dbReference type="Gene3D" id="3.20.20.70">
    <property type="entry name" value="Aldolase class I"/>
    <property type="match status" value="1"/>
</dbReference>
<dbReference type="EMBL" id="CP061799">
    <property type="protein sequence ID" value="QTA81458.1"/>
    <property type="molecule type" value="Genomic_DNA"/>
</dbReference>
<dbReference type="KEGG" id="dli:dnl_37950"/>
<evidence type="ECO:0000313" key="8">
    <source>
        <dbReference type="Proteomes" id="UP000663720"/>
    </source>
</evidence>
<dbReference type="InterPro" id="IPR051198">
    <property type="entry name" value="BchE-like"/>
</dbReference>
<dbReference type="GO" id="GO:0003824">
    <property type="term" value="F:catalytic activity"/>
    <property type="evidence" value="ECO:0007669"/>
    <property type="project" value="InterPro"/>
</dbReference>
<dbReference type="PROSITE" id="PS51918">
    <property type="entry name" value="RADICAL_SAM"/>
    <property type="match status" value="1"/>
</dbReference>
<evidence type="ECO:0000313" key="7">
    <source>
        <dbReference type="EMBL" id="QTA81458.1"/>
    </source>
</evidence>
<dbReference type="Gene3D" id="3.40.50.280">
    <property type="entry name" value="Cobalamin-binding domain"/>
    <property type="match status" value="1"/>
</dbReference>
<keyword evidence="8" id="KW-1185">Reference proteome</keyword>
<dbReference type="SFLD" id="SFLDS00029">
    <property type="entry name" value="Radical_SAM"/>
    <property type="match status" value="1"/>
</dbReference>
<evidence type="ECO:0000256" key="2">
    <source>
        <dbReference type="ARBA" id="ARBA00022691"/>
    </source>
</evidence>
<dbReference type="SUPFAM" id="SSF52242">
    <property type="entry name" value="Cobalamin (vitamin B12)-binding domain"/>
    <property type="match status" value="1"/>
</dbReference>
<name>A0A975B9W1_9BACT</name>
<proteinExistence type="predicted"/>
<evidence type="ECO:0000256" key="5">
    <source>
        <dbReference type="ARBA" id="ARBA00023014"/>
    </source>
</evidence>
<gene>
    <name evidence="7" type="ORF">dnl_37950</name>
</gene>
<dbReference type="GO" id="GO:0051536">
    <property type="term" value="F:iron-sulfur cluster binding"/>
    <property type="evidence" value="ECO:0007669"/>
    <property type="project" value="UniProtKB-KW"/>
</dbReference>
<reference evidence="7" key="1">
    <citation type="journal article" date="2021" name="Microb. Physiol.">
        <title>Proteogenomic Insights into the Physiology of Marine, Sulfate-Reducing, Filamentous Desulfonema limicola and Desulfonema magnum.</title>
        <authorList>
            <person name="Schnaars V."/>
            <person name="Wohlbrand L."/>
            <person name="Scheve S."/>
            <person name="Hinrichs C."/>
            <person name="Reinhardt R."/>
            <person name="Rabus R."/>
        </authorList>
    </citation>
    <scope>NUCLEOTIDE SEQUENCE</scope>
    <source>
        <strain evidence="7">5ac10</strain>
    </source>
</reference>
<dbReference type="InterPro" id="IPR006638">
    <property type="entry name" value="Elp3/MiaA/NifB-like_rSAM"/>
</dbReference>
<protein>
    <submittedName>
        <fullName evidence="7">B12-binding radical SAM domain-containing protein</fullName>
    </submittedName>
</protein>
<keyword evidence="3" id="KW-0479">Metal-binding</keyword>
<accession>A0A975B9W1</accession>
<keyword evidence="4" id="KW-0408">Iron</keyword>
<keyword evidence="5" id="KW-0411">Iron-sulfur</keyword>
<feature type="domain" description="Radical SAM core" evidence="6">
    <location>
        <begin position="188"/>
        <end position="411"/>
    </location>
</feature>
<dbReference type="InterPro" id="IPR058240">
    <property type="entry name" value="rSAM_sf"/>
</dbReference>
<dbReference type="InterPro" id="IPR013785">
    <property type="entry name" value="Aldolase_TIM"/>
</dbReference>
<evidence type="ECO:0000256" key="1">
    <source>
        <dbReference type="ARBA" id="ARBA00001966"/>
    </source>
</evidence>
<dbReference type="PANTHER" id="PTHR43409:SF7">
    <property type="entry name" value="BLL1977 PROTEIN"/>
    <property type="match status" value="1"/>
</dbReference>
<evidence type="ECO:0000256" key="3">
    <source>
        <dbReference type="ARBA" id="ARBA00022723"/>
    </source>
</evidence>
<dbReference type="RefSeq" id="WP_207687487.1">
    <property type="nucleotide sequence ID" value="NZ_CP061799.1"/>
</dbReference>
<sequence length="580" mass="65997">MSMQMPHPLGTRAKVLLSSVFGPYVQDDEFGSRKINPMELYQNQVTRVQGVFSLRMFHRSFGLMMIQSNIDAPCTLLDFPSLDRFTLELQENKYDIIGISAIRQNIGKVKKMCELIREYQPGAVILVGGHIASQSNLNEMIDSDHIVKGEGVRWFRSYLGQDVNAPIIHPEVYSCNGTRILGYALNEKPGDTAAMLIPSVGCPLGCNFCSTSALFGGKGNFINFYETGDELFSVMCRLEKNLKVRSFFVMDENFLYHRKRALRLLELIEENHKSWALSVFSSARVIKSYTLGQLARLGISWVWMGMEGRESKYSKLSGVDTCELVKQLQSHGIRVLGSSIIGMENHKPENIDEIIEYAVSHDTVFHQFMLYTPNPGTPLYEEHKKDGTLFDESEFPPADAHGQYRFNYKHKYIKNGEEEEYIVNAFKRDFKVNGPSLFRLIRTLLNGWQEYKNHPETCIKDRFAWEVAPLRTSYAGAVWAMKKWYADDPIMLKKINTLLKDIYKEFGLKTRLAAPVIGIYLFSAMKREAARLAQGWTYEPRSFYEKNQAALALESTAAESGTSRTGVNVKQSRVSLGQIS</sequence>
<dbReference type="InterPro" id="IPR036724">
    <property type="entry name" value="Cobalamin-bd_sf"/>
</dbReference>
<dbReference type="Pfam" id="PF02310">
    <property type="entry name" value="B12-binding"/>
    <property type="match status" value="1"/>
</dbReference>
<dbReference type="PANTHER" id="PTHR43409">
    <property type="entry name" value="ANAEROBIC MAGNESIUM-PROTOPORPHYRIN IX MONOMETHYL ESTER CYCLASE-RELATED"/>
    <property type="match status" value="1"/>
</dbReference>
<evidence type="ECO:0000256" key="4">
    <source>
        <dbReference type="ARBA" id="ARBA00023004"/>
    </source>
</evidence>
<dbReference type="GO" id="GO:0031419">
    <property type="term" value="F:cobalamin binding"/>
    <property type="evidence" value="ECO:0007669"/>
    <property type="project" value="InterPro"/>
</dbReference>
<dbReference type="Pfam" id="PF04055">
    <property type="entry name" value="Radical_SAM"/>
    <property type="match status" value="1"/>
</dbReference>
<organism evidence="7 8">
    <name type="scientific">Desulfonema limicola</name>
    <dbReference type="NCBI Taxonomy" id="45656"/>
    <lineage>
        <taxon>Bacteria</taxon>
        <taxon>Pseudomonadati</taxon>
        <taxon>Thermodesulfobacteriota</taxon>
        <taxon>Desulfobacteria</taxon>
        <taxon>Desulfobacterales</taxon>
        <taxon>Desulfococcaceae</taxon>
        <taxon>Desulfonema</taxon>
    </lineage>
</organism>
<dbReference type="GO" id="GO:0046872">
    <property type="term" value="F:metal ion binding"/>
    <property type="evidence" value="ECO:0007669"/>
    <property type="project" value="UniProtKB-KW"/>
</dbReference>
<dbReference type="Proteomes" id="UP000663720">
    <property type="component" value="Chromosome"/>
</dbReference>
<dbReference type="CDD" id="cd01335">
    <property type="entry name" value="Radical_SAM"/>
    <property type="match status" value="1"/>
</dbReference>
<dbReference type="SFLD" id="SFLDG01082">
    <property type="entry name" value="B12-binding_domain_containing"/>
    <property type="match status" value="1"/>
</dbReference>
<evidence type="ECO:0000259" key="6">
    <source>
        <dbReference type="PROSITE" id="PS51918"/>
    </source>
</evidence>
<dbReference type="AlphaFoldDB" id="A0A975B9W1"/>
<dbReference type="SMART" id="SM00729">
    <property type="entry name" value="Elp3"/>
    <property type="match status" value="1"/>
</dbReference>
<comment type="cofactor">
    <cofactor evidence="1">
        <name>[4Fe-4S] cluster</name>
        <dbReference type="ChEBI" id="CHEBI:49883"/>
    </cofactor>
</comment>
<keyword evidence="2" id="KW-0949">S-adenosyl-L-methionine</keyword>
<dbReference type="InterPro" id="IPR006158">
    <property type="entry name" value="Cobalamin-bd"/>
</dbReference>